<sequence>MKKTFSFVHPKKKRPRVVEAIKYELKKYIKRERNKKLPEKVDFWDFDCRYGANEASSDTIHISEINKVISEADVEGLDTFFLEVLAKPGVRVMQAKEEVVEDFLE</sequence>
<proteinExistence type="predicted"/>
<name>A0A3G3IPG8_9GAMM</name>
<protein>
    <submittedName>
        <fullName evidence="1">Uncharacterized protein</fullName>
    </submittedName>
</protein>
<organism evidence="1 2">
    <name type="scientific">Bathymodiolus thermophilus thioautotrophic gill symbiont</name>
    <dbReference type="NCBI Taxonomy" id="2360"/>
    <lineage>
        <taxon>Bacteria</taxon>
        <taxon>Pseudomonadati</taxon>
        <taxon>Pseudomonadota</taxon>
        <taxon>Gammaproteobacteria</taxon>
        <taxon>sulfur-oxidizing symbionts</taxon>
    </lineage>
</organism>
<dbReference type="Pfam" id="PF19669">
    <property type="entry name" value="DUF6172"/>
    <property type="match status" value="1"/>
</dbReference>
<evidence type="ECO:0000313" key="2">
    <source>
        <dbReference type="Proteomes" id="UP000278334"/>
    </source>
</evidence>
<dbReference type="EMBL" id="CP024634">
    <property type="protein sequence ID" value="AYQ57382.1"/>
    <property type="molecule type" value="Genomic_DNA"/>
</dbReference>
<dbReference type="RefSeq" id="WP_122951922.1">
    <property type="nucleotide sequence ID" value="NZ_CAESAR020000017.1"/>
</dbReference>
<evidence type="ECO:0000313" key="1">
    <source>
        <dbReference type="EMBL" id="AYQ57382.1"/>
    </source>
</evidence>
<reference evidence="1 2" key="1">
    <citation type="submission" date="2017-11" db="EMBL/GenBank/DDBJ databases">
        <title>Genome sequence of the bacterial symbiont EPR9N from a vent mussel Bathymodiolus thermophilus.</title>
        <authorList>
            <person name="Won Y.-J."/>
        </authorList>
    </citation>
    <scope>NUCLEOTIDE SEQUENCE [LARGE SCALE GENOMIC DNA]</scope>
    <source>
        <strain evidence="1 2">EPR9N</strain>
    </source>
</reference>
<dbReference type="InterPro" id="IPR046170">
    <property type="entry name" value="DUF6172"/>
</dbReference>
<gene>
    <name evidence="1" type="ORF">MS2017_1708</name>
</gene>
<accession>A0A3G3IPG8</accession>
<dbReference type="KEGG" id="bthg:MS2017_1708"/>
<dbReference type="Proteomes" id="UP000278334">
    <property type="component" value="Chromosome"/>
</dbReference>
<dbReference type="AlphaFoldDB" id="A0A3G3IPG8"/>